<dbReference type="AlphaFoldDB" id="A0AA35VEB9"/>
<dbReference type="EMBL" id="CATKSH010000020">
    <property type="protein sequence ID" value="CAI9121646.1"/>
    <property type="molecule type" value="Genomic_DNA"/>
</dbReference>
<dbReference type="Proteomes" id="UP001176960">
    <property type="component" value="Unassembled WGS sequence"/>
</dbReference>
<name>A0AA35VEB9_9PROT</name>
<feature type="compositionally biased region" description="Basic residues" evidence="1">
    <location>
        <begin position="61"/>
        <end position="73"/>
    </location>
</feature>
<evidence type="ECO:0000313" key="2">
    <source>
        <dbReference type="EMBL" id="CAI9121646.1"/>
    </source>
</evidence>
<sequence>INSLKLQHPGQFPAQKHQQLKRRQHIPSILTDSIVKDLKNPGIPSENPRTKHSNRVGERPSKRHNTSRQHPKKSYLPTTKKPKNLTKKHLSPISTHTFTRHKNEKNP</sequence>
<feature type="compositionally biased region" description="Basic residues" evidence="1">
    <location>
        <begin position="80"/>
        <end position="90"/>
    </location>
</feature>
<comment type="caution">
    <text evidence="2">The sequence shown here is derived from an EMBL/GenBank/DDBJ whole genome shotgun (WGS) entry which is preliminary data.</text>
</comment>
<feature type="compositionally biased region" description="Basic residues" evidence="1">
    <location>
        <begin position="98"/>
        <end position="107"/>
    </location>
</feature>
<dbReference type="RefSeq" id="WP_289843700.1">
    <property type="nucleotide sequence ID" value="NZ_CATKSH010000020.1"/>
</dbReference>
<proteinExistence type="predicted"/>
<evidence type="ECO:0000256" key="1">
    <source>
        <dbReference type="SAM" id="MobiDB-lite"/>
    </source>
</evidence>
<accession>A0AA35VEB9</accession>
<gene>
    <name evidence="2" type="ORF">LMG32879_002494</name>
</gene>
<evidence type="ECO:0000313" key="3">
    <source>
        <dbReference type="Proteomes" id="UP001176960"/>
    </source>
</evidence>
<reference evidence="2" key="1">
    <citation type="submission" date="2023-03" db="EMBL/GenBank/DDBJ databases">
        <authorList>
            <person name="Cleenwerck I."/>
        </authorList>
    </citation>
    <scope>NUCLEOTIDE SEQUENCE</scope>
    <source>
        <strain evidence="2">LMG 32879</strain>
    </source>
</reference>
<organism evidence="2 3">
    <name type="scientific">Brytella acorum</name>
    <dbReference type="NCBI Taxonomy" id="2959299"/>
    <lineage>
        <taxon>Bacteria</taxon>
        <taxon>Pseudomonadati</taxon>
        <taxon>Pseudomonadota</taxon>
        <taxon>Alphaproteobacteria</taxon>
        <taxon>Acetobacterales</taxon>
        <taxon>Acetobacteraceae</taxon>
        <taxon>Brytella</taxon>
    </lineage>
</organism>
<protein>
    <submittedName>
        <fullName evidence="2">Uncharacterized protein</fullName>
    </submittedName>
</protein>
<keyword evidence="3" id="KW-1185">Reference proteome</keyword>
<feature type="non-terminal residue" evidence="2">
    <location>
        <position position="1"/>
    </location>
</feature>
<feature type="region of interest" description="Disordered" evidence="1">
    <location>
        <begin position="1"/>
        <end position="107"/>
    </location>
</feature>